<proteinExistence type="predicted"/>
<evidence type="ECO:0000313" key="2">
    <source>
        <dbReference type="Proteomes" id="UP000578449"/>
    </source>
</evidence>
<gene>
    <name evidence="1" type="ORF">HNP84_003583</name>
</gene>
<evidence type="ECO:0000313" key="1">
    <source>
        <dbReference type="EMBL" id="MBB5133857.1"/>
    </source>
</evidence>
<dbReference type="RefSeq" id="WP_185050812.1">
    <property type="nucleotide sequence ID" value="NZ_BAABIX010000058.1"/>
</dbReference>
<reference evidence="1 2" key="1">
    <citation type="submission" date="2020-08" db="EMBL/GenBank/DDBJ databases">
        <title>Genomic Encyclopedia of Type Strains, Phase IV (KMG-IV): sequencing the most valuable type-strain genomes for metagenomic binning, comparative biology and taxonomic classification.</title>
        <authorList>
            <person name="Goeker M."/>
        </authorList>
    </citation>
    <scope>NUCLEOTIDE SEQUENCE [LARGE SCALE GENOMIC DNA]</scope>
    <source>
        <strain evidence="1 2">DSM 45615</strain>
    </source>
</reference>
<dbReference type="EMBL" id="JACHGN010000007">
    <property type="protein sequence ID" value="MBB5133857.1"/>
    <property type="molecule type" value="Genomic_DNA"/>
</dbReference>
<sequence length="103" mass="10776">MIINTTIAPWAASACLGRVAMSAVPARYGTPAALLTVGVPAKLRQDESAHAPKYARPERAALVGGHALTVDAPAFEAMPSQPTELFANGGLRGPHPWRHPVTT</sequence>
<dbReference type="AlphaFoldDB" id="A0A840P9H5"/>
<name>A0A840P9H5_9ACTN</name>
<keyword evidence="2" id="KW-1185">Reference proteome</keyword>
<protein>
    <submittedName>
        <fullName evidence="1">Uncharacterized protein</fullName>
    </submittedName>
</protein>
<comment type="caution">
    <text evidence="1">The sequence shown here is derived from an EMBL/GenBank/DDBJ whole genome shotgun (WGS) entry which is preliminary data.</text>
</comment>
<organism evidence="1 2">
    <name type="scientific">Thermocatellispora tengchongensis</name>
    <dbReference type="NCBI Taxonomy" id="1073253"/>
    <lineage>
        <taxon>Bacteria</taxon>
        <taxon>Bacillati</taxon>
        <taxon>Actinomycetota</taxon>
        <taxon>Actinomycetes</taxon>
        <taxon>Streptosporangiales</taxon>
        <taxon>Streptosporangiaceae</taxon>
        <taxon>Thermocatellispora</taxon>
    </lineage>
</organism>
<accession>A0A840P9H5</accession>
<dbReference type="Proteomes" id="UP000578449">
    <property type="component" value="Unassembled WGS sequence"/>
</dbReference>